<dbReference type="InterPro" id="IPR018392">
    <property type="entry name" value="LysM"/>
</dbReference>
<dbReference type="CDD" id="cd00118">
    <property type="entry name" value="LysM"/>
    <property type="match status" value="1"/>
</dbReference>
<dbReference type="EMBL" id="QFQP01000015">
    <property type="protein sequence ID" value="PZR11070.1"/>
    <property type="molecule type" value="Genomic_DNA"/>
</dbReference>
<dbReference type="Pfam" id="PF01476">
    <property type="entry name" value="LysM"/>
    <property type="match status" value="1"/>
</dbReference>
<dbReference type="Gene3D" id="3.10.350.10">
    <property type="entry name" value="LysM domain"/>
    <property type="match status" value="1"/>
</dbReference>
<dbReference type="SUPFAM" id="SSF54106">
    <property type="entry name" value="LysM domain"/>
    <property type="match status" value="1"/>
</dbReference>
<feature type="compositionally biased region" description="Polar residues" evidence="1">
    <location>
        <begin position="7"/>
        <end position="21"/>
    </location>
</feature>
<sequence length="491" mass="52291">MPAPVSGRTTNVTQPSTSNNADTHRVVSGDTMSRIAQRNGVTVQQMVDANKARYPGLATNAGNIQVGWTLTIPGRSPTPATNTNTTTPAPAGWAPKSNNDVVLVGMNESSAHEAAHLKGRGVNVTHVKDTRVNDTITTRDAQGRSVSHDLSTREGSKSFALTLGLPAEQTTKIADAIHGAGADARDEMAQIAQIWATAEKGGQIPARMVLSGHNVGSGTWGDHNGMLKFDDLGKLAEAMPRAARSVEDLHLSACYSGGEPLMDKYRGMFPNAKTIWAYTGSAPGSYSGATAHLSRWDTATRGTKEALTKELAAGTRKGENVAVWSKEHGYLDGSAPAPLAEVRDAVTRGQATFDSFNSGATKVVDSQTGPLREHYNDVQRLLQHPELPANERAALEARRDSTIRLLYFTKTVAGNFQNAYAGQVKAGFESLGMTAPDFKSLSRADALAKIAEFETKLSSANPKPAAAQTLLPLLTEGLRDLKASRIPETWV</sequence>
<organism evidence="3 4">
    <name type="scientific">Archangium gephyra</name>
    <dbReference type="NCBI Taxonomy" id="48"/>
    <lineage>
        <taxon>Bacteria</taxon>
        <taxon>Pseudomonadati</taxon>
        <taxon>Myxococcota</taxon>
        <taxon>Myxococcia</taxon>
        <taxon>Myxococcales</taxon>
        <taxon>Cystobacterineae</taxon>
        <taxon>Archangiaceae</taxon>
        <taxon>Archangium</taxon>
    </lineage>
</organism>
<proteinExistence type="predicted"/>
<feature type="domain" description="LysM" evidence="2">
    <location>
        <begin position="22"/>
        <end position="72"/>
    </location>
</feature>
<accession>A0A2W5T6C7</accession>
<name>A0A2W5T6C7_9BACT</name>
<evidence type="ECO:0000259" key="2">
    <source>
        <dbReference type="PROSITE" id="PS51782"/>
    </source>
</evidence>
<feature type="compositionally biased region" description="Low complexity" evidence="1">
    <location>
        <begin position="77"/>
        <end position="91"/>
    </location>
</feature>
<evidence type="ECO:0000313" key="3">
    <source>
        <dbReference type="EMBL" id="PZR11070.1"/>
    </source>
</evidence>
<dbReference type="SMART" id="SM00257">
    <property type="entry name" value="LysM"/>
    <property type="match status" value="1"/>
</dbReference>
<protein>
    <recommendedName>
        <fullName evidence="2">LysM domain-containing protein</fullName>
    </recommendedName>
</protein>
<gene>
    <name evidence="3" type="ORF">DI536_18185</name>
</gene>
<dbReference type="AlphaFoldDB" id="A0A2W5T6C7"/>
<feature type="region of interest" description="Disordered" evidence="1">
    <location>
        <begin position="1"/>
        <end position="24"/>
    </location>
</feature>
<feature type="region of interest" description="Disordered" evidence="1">
    <location>
        <begin position="76"/>
        <end position="96"/>
    </location>
</feature>
<reference evidence="3 4" key="1">
    <citation type="submission" date="2017-08" db="EMBL/GenBank/DDBJ databases">
        <title>Infants hospitalized years apart are colonized by the same room-sourced microbial strains.</title>
        <authorList>
            <person name="Brooks B."/>
            <person name="Olm M.R."/>
            <person name="Firek B.A."/>
            <person name="Baker R."/>
            <person name="Thomas B.C."/>
            <person name="Morowitz M.J."/>
            <person name="Banfield J.F."/>
        </authorList>
    </citation>
    <scope>NUCLEOTIDE SEQUENCE [LARGE SCALE GENOMIC DNA]</scope>
    <source>
        <strain evidence="3">S2_003_000_R2_14</strain>
    </source>
</reference>
<dbReference type="PROSITE" id="PS51782">
    <property type="entry name" value="LYSM"/>
    <property type="match status" value="1"/>
</dbReference>
<comment type="caution">
    <text evidence="3">The sequence shown here is derived from an EMBL/GenBank/DDBJ whole genome shotgun (WGS) entry which is preliminary data.</text>
</comment>
<dbReference type="Proteomes" id="UP000249061">
    <property type="component" value="Unassembled WGS sequence"/>
</dbReference>
<evidence type="ECO:0000313" key="4">
    <source>
        <dbReference type="Proteomes" id="UP000249061"/>
    </source>
</evidence>
<dbReference type="InterPro" id="IPR036779">
    <property type="entry name" value="LysM_dom_sf"/>
</dbReference>
<evidence type="ECO:0000256" key="1">
    <source>
        <dbReference type="SAM" id="MobiDB-lite"/>
    </source>
</evidence>